<evidence type="ECO:0000256" key="5">
    <source>
        <dbReference type="ARBA" id="ARBA00023242"/>
    </source>
</evidence>
<dbReference type="OrthoDB" id="1879688at2759"/>
<keyword evidence="10" id="KW-1185">Reference proteome</keyword>
<dbReference type="InterPro" id="IPR012677">
    <property type="entry name" value="Nucleotide-bd_a/b_plait_sf"/>
</dbReference>
<evidence type="ECO:0000256" key="3">
    <source>
        <dbReference type="ARBA" id="ARBA00022737"/>
    </source>
</evidence>
<proteinExistence type="predicted"/>
<feature type="region of interest" description="Disordered" evidence="7">
    <location>
        <begin position="288"/>
        <end position="311"/>
    </location>
</feature>
<dbReference type="Gene3D" id="3.30.70.330">
    <property type="match status" value="1"/>
</dbReference>
<dbReference type="EMBL" id="OC914941">
    <property type="protein sequence ID" value="CAD7637676.1"/>
    <property type="molecule type" value="Genomic_DNA"/>
</dbReference>
<keyword evidence="5" id="KW-0539">Nucleus</keyword>
<dbReference type="Proteomes" id="UP000728032">
    <property type="component" value="Unassembled WGS sequence"/>
</dbReference>
<protein>
    <recommendedName>
        <fullName evidence="8">RRM domain-containing protein</fullName>
    </recommendedName>
</protein>
<keyword evidence="2" id="KW-0507">mRNA processing</keyword>
<dbReference type="InterPro" id="IPR050374">
    <property type="entry name" value="RRT5_SRSF_SR"/>
</dbReference>
<dbReference type="InterPro" id="IPR000504">
    <property type="entry name" value="RRM_dom"/>
</dbReference>
<evidence type="ECO:0000313" key="9">
    <source>
        <dbReference type="EMBL" id="CAD7637676.1"/>
    </source>
</evidence>
<name>A0A7R9L9S3_9ACAR</name>
<dbReference type="SUPFAM" id="SSF54928">
    <property type="entry name" value="RNA-binding domain, RBD"/>
    <property type="match status" value="1"/>
</dbReference>
<dbReference type="GO" id="GO:0006397">
    <property type="term" value="P:mRNA processing"/>
    <property type="evidence" value="ECO:0007669"/>
    <property type="project" value="UniProtKB-KW"/>
</dbReference>
<feature type="compositionally biased region" description="Polar residues" evidence="7">
    <location>
        <begin position="113"/>
        <end position="126"/>
    </location>
</feature>
<gene>
    <name evidence="9" type="ORF">ONB1V03_LOCUS958</name>
</gene>
<dbReference type="GO" id="GO:0005634">
    <property type="term" value="C:nucleus"/>
    <property type="evidence" value="ECO:0007669"/>
    <property type="project" value="UniProtKB-SubCell"/>
</dbReference>
<sequence length="311" mass="33101">MSDDLSNAKVFVGRLPDGCTDKDLEDLFRTYGQVTQVDLVGKYGFVHMTKREEADEAIKKLNNYNFMGSQLTVQISTSKLSNTGKQRNNNYQNNNRRGGGGGGPMKGRTPYGRNNQYNQNSRMGGQNNYNRFGGPPPGPPMGPPNDFGPPYGYNDMNAYPPYQREPYGYPDAGGDPYGYDRQQQMGGGDGGMRSLAPYDTQPLYGRGGPAPPAAQRAGPPVASQLQPDAYGRGDGGNAAYTTPMAYDFNRSMGAAAAPQADPSGGRGMNFGGAVRNGYGGVGAYNANRGVAGVGGAQPPPPPPPTGRWQPY</sequence>
<dbReference type="AlphaFoldDB" id="A0A7R9L9S3"/>
<dbReference type="EMBL" id="CAJPVJ010000116">
    <property type="protein sequence ID" value="CAG2161155.1"/>
    <property type="molecule type" value="Genomic_DNA"/>
</dbReference>
<evidence type="ECO:0000256" key="2">
    <source>
        <dbReference type="ARBA" id="ARBA00022664"/>
    </source>
</evidence>
<dbReference type="GO" id="GO:0005737">
    <property type="term" value="C:cytoplasm"/>
    <property type="evidence" value="ECO:0007669"/>
    <property type="project" value="TreeGrafter"/>
</dbReference>
<evidence type="ECO:0000256" key="4">
    <source>
        <dbReference type="ARBA" id="ARBA00022884"/>
    </source>
</evidence>
<keyword evidence="3" id="KW-0677">Repeat</keyword>
<evidence type="ECO:0000256" key="1">
    <source>
        <dbReference type="ARBA" id="ARBA00004123"/>
    </source>
</evidence>
<evidence type="ECO:0000313" key="10">
    <source>
        <dbReference type="Proteomes" id="UP000728032"/>
    </source>
</evidence>
<evidence type="ECO:0000256" key="7">
    <source>
        <dbReference type="SAM" id="MobiDB-lite"/>
    </source>
</evidence>
<evidence type="ECO:0000256" key="6">
    <source>
        <dbReference type="PROSITE-ProRule" id="PRU00176"/>
    </source>
</evidence>
<dbReference type="InterPro" id="IPR035979">
    <property type="entry name" value="RBD_domain_sf"/>
</dbReference>
<dbReference type="PANTHER" id="PTHR23003">
    <property type="entry name" value="RNA RECOGNITION MOTIF RRM DOMAIN CONTAINING PROTEIN"/>
    <property type="match status" value="1"/>
</dbReference>
<dbReference type="PROSITE" id="PS50102">
    <property type="entry name" value="RRM"/>
    <property type="match status" value="1"/>
</dbReference>
<accession>A0A7R9L9S3</accession>
<dbReference type="PANTHER" id="PTHR23003:SF62">
    <property type="entry name" value="SERINE_ARGININE (SR)-TYPE SHUTTLING MRNA BINDING PROTEIN NPL3"/>
    <property type="match status" value="1"/>
</dbReference>
<dbReference type="Pfam" id="PF00076">
    <property type="entry name" value="RRM_1"/>
    <property type="match status" value="1"/>
</dbReference>
<keyword evidence="4 6" id="KW-0694">RNA-binding</keyword>
<organism evidence="9">
    <name type="scientific">Oppiella nova</name>
    <dbReference type="NCBI Taxonomy" id="334625"/>
    <lineage>
        <taxon>Eukaryota</taxon>
        <taxon>Metazoa</taxon>
        <taxon>Ecdysozoa</taxon>
        <taxon>Arthropoda</taxon>
        <taxon>Chelicerata</taxon>
        <taxon>Arachnida</taxon>
        <taxon>Acari</taxon>
        <taxon>Acariformes</taxon>
        <taxon>Sarcoptiformes</taxon>
        <taxon>Oribatida</taxon>
        <taxon>Brachypylina</taxon>
        <taxon>Oppioidea</taxon>
        <taxon>Oppiidae</taxon>
        <taxon>Oppiella</taxon>
    </lineage>
</organism>
<reference evidence="9" key="1">
    <citation type="submission" date="2020-11" db="EMBL/GenBank/DDBJ databases">
        <authorList>
            <person name="Tran Van P."/>
        </authorList>
    </citation>
    <scope>NUCLEOTIDE SEQUENCE</scope>
</reference>
<dbReference type="GO" id="GO:0003729">
    <property type="term" value="F:mRNA binding"/>
    <property type="evidence" value="ECO:0007669"/>
    <property type="project" value="TreeGrafter"/>
</dbReference>
<feature type="domain" description="RRM" evidence="8">
    <location>
        <begin position="8"/>
        <end position="78"/>
    </location>
</feature>
<feature type="region of interest" description="Disordered" evidence="7">
    <location>
        <begin position="79"/>
        <end position="126"/>
    </location>
</feature>
<evidence type="ECO:0000259" key="8">
    <source>
        <dbReference type="PROSITE" id="PS50102"/>
    </source>
</evidence>
<dbReference type="SMART" id="SM00360">
    <property type="entry name" value="RRM"/>
    <property type="match status" value="1"/>
</dbReference>
<feature type="compositionally biased region" description="Low complexity" evidence="7">
    <location>
        <begin position="82"/>
        <end position="96"/>
    </location>
</feature>
<comment type="subcellular location">
    <subcellularLocation>
        <location evidence="1">Nucleus</location>
    </subcellularLocation>
</comment>